<dbReference type="VEuPathDB" id="FungiDB:CPSG_01766"/>
<keyword evidence="2" id="KW-1185">Reference proteome</keyword>
<dbReference type="AlphaFoldDB" id="E9CWD3"/>
<accession>E9CWD3</accession>
<evidence type="ECO:0000313" key="1">
    <source>
        <dbReference type="EMBL" id="EFW21609.1"/>
    </source>
</evidence>
<proteinExistence type="predicted"/>
<dbReference type="HOGENOM" id="CLU_1859959_0_0_1"/>
<evidence type="ECO:0000313" key="2">
    <source>
        <dbReference type="Proteomes" id="UP000002497"/>
    </source>
</evidence>
<dbReference type="EMBL" id="GL636487">
    <property type="protein sequence ID" value="EFW21609.1"/>
    <property type="molecule type" value="Genomic_DNA"/>
</dbReference>
<dbReference type="Proteomes" id="UP000002497">
    <property type="component" value="Unassembled WGS sequence"/>
</dbReference>
<feature type="non-terminal residue" evidence="1">
    <location>
        <position position="1"/>
    </location>
</feature>
<sequence length="138" mass="15806">SMVSGESSCTARTFNLSFLTEEWPTLGRQKDDRMASVLLAVYHLGDHLPPPLEVSLSSPPYRPIKRMFTFRTSFPNSVPRWSCEEAKTEDMCQQWTIEIPETVTKHMQAPLHWMKEVGQTESSMHLVVLLQTTPFPPE</sequence>
<gene>
    <name evidence="1" type="ORF">CPSG_01766</name>
</gene>
<reference evidence="2" key="1">
    <citation type="journal article" date="2010" name="Genome Res.">
        <title>Population genomic sequencing of Coccidioides fungi reveals recent hybridization and transposon control.</title>
        <authorList>
            <person name="Neafsey D.E."/>
            <person name="Barker B.M."/>
            <person name="Sharpton T.J."/>
            <person name="Stajich J.E."/>
            <person name="Park D.J."/>
            <person name="Whiston E."/>
            <person name="Hung C.-Y."/>
            <person name="McMahan C."/>
            <person name="White J."/>
            <person name="Sykes S."/>
            <person name="Heiman D."/>
            <person name="Young S."/>
            <person name="Zeng Q."/>
            <person name="Abouelleil A."/>
            <person name="Aftuck L."/>
            <person name="Bessette D."/>
            <person name="Brown A."/>
            <person name="FitzGerald M."/>
            <person name="Lui A."/>
            <person name="Macdonald J.P."/>
            <person name="Priest M."/>
            <person name="Orbach M.J."/>
            <person name="Galgiani J.N."/>
            <person name="Kirkland T.N."/>
            <person name="Cole G.T."/>
            <person name="Birren B.W."/>
            <person name="Henn M.R."/>
            <person name="Taylor J.W."/>
            <person name="Rounsley S.D."/>
        </authorList>
    </citation>
    <scope>NUCLEOTIDE SEQUENCE [LARGE SCALE GENOMIC DNA]</scope>
    <source>
        <strain evidence="2">RMSCC 757 / Silveira</strain>
    </source>
</reference>
<name>E9CWD3_COCPS</name>
<protein>
    <submittedName>
        <fullName evidence="1">Uncharacterized protein</fullName>
    </submittedName>
</protein>
<reference evidence="2" key="2">
    <citation type="submission" date="2010-03" db="EMBL/GenBank/DDBJ databases">
        <title>The genome sequence of Coccidioides posadasii strain Silveira.</title>
        <authorList>
            <consortium name="The Broad Institute Genome Sequencing Center for Infectious Disease"/>
            <person name="Neafsey D."/>
            <person name="Orbach M."/>
            <person name="Henn M.R."/>
            <person name="Cole G.T."/>
            <person name="Galgiani J."/>
            <person name="Gardner M.J."/>
            <person name="Kirkland T.N."/>
            <person name="Taylor J.W."/>
            <person name="Young S.K."/>
            <person name="Zeng Q."/>
            <person name="Koehrsen M."/>
            <person name="Alvarado L."/>
            <person name="Berlin A."/>
            <person name="Borenstein D."/>
            <person name="Chapman S.B."/>
            <person name="Chen Z."/>
            <person name="Engels R."/>
            <person name="Freedman E."/>
            <person name="Gellesch M."/>
            <person name="Goldberg J."/>
            <person name="Griggs A."/>
            <person name="Gujja S."/>
            <person name="Heilman E."/>
            <person name="Heiman D."/>
            <person name="Howarth C."/>
            <person name="Jen D."/>
            <person name="Larson L."/>
            <person name="Mehta T."/>
            <person name="Neiman D."/>
            <person name="Park D."/>
            <person name="Pearson M."/>
            <person name="Richards J."/>
            <person name="Roberts A."/>
            <person name="Saif S."/>
            <person name="Shea T."/>
            <person name="Shenoy N."/>
            <person name="Sisk P."/>
            <person name="Stolte C."/>
            <person name="Sykes S."/>
            <person name="Walk T."/>
            <person name="White J."/>
            <person name="Yandava C."/>
            <person name="Haas B."/>
            <person name="Nusbaum C."/>
            <person name="Birren B."/>
        </authorList>
    </citation>
    <scope>NUCLEOTIDE SEQUENCE [LARGE SCALE GENOMIC DNA]</scope>
    <source>
        <strain evidence="2">RMSCC 757 / Silveira</strain>
    </source>
</reference>
<organism evidence="2">
    <name type="scientific">Coccidioides posadasii (strain RMSCC 757 / Silveira)</name>
    <name type="common">Valley fever fungus</name>
    <dbReference type="NCBI Taxonomy" id="443226"/>
    <lineage>
        <taxon>Eukaryota</taxon>
        <taxon>Fungi</taxon>
        <taxon>Dikarya</taxon>
        <taxon>Ascomycota</taxon>
        <taxon>Pezizomycotina</taxon>
        <taxon>Eurotiomycetes</taxon>
        <taxon>Eurotiomycetidae</taxon>
        <taxon>Onygenales</taxon>
        <taxon>Onygenaceae</taxon>
        <taxon>Coccidioides</taxon>
    </lineage>
</organism>